<dbReference type="Proteomes" id="UP001519460">
    <property type="component" value="Unassembled WGS sequence"/>
</dbReference>
<protein>
    <submittedName>
        <fullName evidence="2">Uncharacterized protein</fullName>
    </submittedName>
</protein>
<dbReference type="AlphaFoldDB" id="A0ABD0KK59"/>
<name>A0ABD0KK59_9CAEN</name>
<accession>A0ABD0KK59</accession>
<keyword evidence="3" id="KW-1185">Reference proteome</keyword>
<feature type="transmembrane region" description="Helical" evidence="1">
    <location>
        <begin position="21"/>
        <end position="41"/>
    </location>
</feature>
<keyword evidence="1" id="KW-1133">Transmembrane helix</keyword>
<feature type="transmembrane region" description="Helical" evidence="1">
    <location>
        <begin position="79"/>
        <end position="98"/>
    </location>
</feature>
<evidence type="ECO:0000313" key="2">
    <source>
        <dbReference type="EMBL" id="KAK7487386.1"/>
    </source>
</evidence>
<evidence type="ECO:0000313" key="3">
    <source>
        <dbReference type="Proteomes" id="UP001519460"/>
    </source>
</evidence>
<reference evidence="2 3" key="1">
    <citation type="journal article" date="2023" name="Sci. Data">
        <title>Genome assembly of the Korean intertidal mud-creeper Batillaria attramentaria.</title>
        <authorList>
            <person name="Patra A.K."/>
            <person name="Ho P.T."/>
            <person name="Jun S."/>
            <person name="Lee S.J."/>
            <person name="Kim Y."/>
            <person name="Won Y.J."/>
        </authorList>
    </citation>
    <scope>NUCLEOTIDE SEQUENCE [LARGE SCALE GENOMIC DNA]</scope>
    <source>
        <strain evidence="2">Wonlab-2016</strain>
    </source>
</reference>
<organism evidence="2 3">
    <name type="scientific">Batillaria attramentaria</name>
    <dbReference type="NCBI Taxonomy" id="370345"/>
    <lineage>
        <taxon>Eukaryota</taxon>
        <taxon>Metazoa</taxon>
        <taxon>Spiralia</taxon>
        <taxon>Lophotrochozoa</taxon>
        <taxon>Mollusca</taxon>
        <taxon>Gastropoda</taxon>
        <taxon>Caenogastropoda</taxon>
        <taxon>Sorbeoconcha</taxon>
        <taxon>Cerithioidea</taxon>
        <taxon>Batillariidae</taxon>
        <taxon>Batillaria</taxon>
    </lineage>
</organism>
<proteinExistence type="predicted"/>
<gene>
    <name evidence="2" type="ORF">BaRGS_00021348</name>
</gene>
<keyword evidence="1" id="KW-0472">Membrane</keyword>
<comment type="caution">
    <text evidence="2">The sequence shown here is derived from an EMBL/GenBank/DDBJ whole genome shotgun (WGS) entry which is preliminary data.</text>
</comment>
<keyword evidence="1" id="KW-0812">Transmembrane</keyword>
<dbReference type="EMBL" id="JACVVK020000165">
    <property type="protein sequence ID" value="KAK7487386.1"/>
    <property type="molecule type" value="Genomic_DNA"/>
</dbReference>
<evidence type="ECO:0000256" key="1">
    <source>
        <dbReference type="SAM" id="Phobius"/>
    </source>
</evidence>
<feature type="non-terminal residue" evidence="2">
    <location>
        <position position="143"/>
    </location>
</feature>
<sequence length="143" mass="16570">MYEGYARLAAMMGPSMQEVAMQWRGLVFVIISSVLFCTAISRTDIFLQPYSVSETRVSRVLNKALDVTVTSNKWVYRTAWALCAMVMATYAGFVRWLGRAFYRMFRRMFFVRVPRPDAMTKVLDEDREPVFEVNPDEGKVLLK</sequence>